<sequence length="241" mass="27099">MSLKRLKKLVEVIHLNDNLEVKPKGMAGYDKLHKVRPLVKSLNENCSKTYHQSNRLSVDESMVPFKGRSGLKQYMPLKPVKRSYKLWCLANSVTGFVLKFDIYSGKTDSSEDIELGERRILHLCSELADSQAIMAFDNLFTPYKLMVILLDNSIYSIGTVRVTRKGLPDVLKTNDKLQLGEFMFFVKGPTAAVKLQNSKSVTILSTATIPKDATSVTWKNKDGTKTVSCPTNIQMYNALTN</sequence>
<keyword evidence="3" id="KW-1185">Reference proteome</keyword>
<name>A0ABQ9HL91_9NEOP</name>
<organism evidence="2 3">
    <name type="scientific">Dryococelus australis</name>
    <dbReference type="NCBI Taxonomy" id="614101"/>
    <lineage>
        <taxon>Eukaryota</taxon>
        <taxon>Metazoa</taxon>
        <taxon>Ecdysozoa</taxon>
        <taxon>Arthropoda</taxon>
        <taxon>Hexapoda</taxon>
        <taxon>Insecta</taxon>
        <taxon>Pterygota</taxon>
        <taxon>Neoptera</taxon>
        <taxon>Polyneoptera</taxon>
        <taxon>Phasmatodea</taxon>
        <taxon>Verophasmatodea</taxon>
        <taxon>Anareolatae</taxon>
        <taxon>Phasmatidae</taxon>
        <taxon>Eurycanthinae</taxon>
        <taxon>Dryococelus</taxon>
    </lineage>
</organism>
<gene>
    <name evidence="2" type="ORF">PR048_011329</name>
</gene>
<dbReference type="InterPro" id="IPR029526">
    <property type="entry name" value="PGBD"/>
</dbReference>
<dbReference type="PANTHER" id="PTHR46599">
    <property type="entry name" value="PIGGYBAC TRANSPOSABLE ELEMENT-DERIVED PROTEIN 4"/>
    <property type="match status" value="1"/>
</dbReference>
<accession>A0ABQ9HL91</accession>
<feature type="domain" description="PiggyBac transposable element-derived protein" evidence="1">
    <location>
        <begin position="1"/>
        <end position="238"/>
    </location>
</feature>
<evidence type="ECO:0000313" key="2">
    <source>
        <dbReference type="EMBL" id="KAJ8885133.1"/>
    </source>
</evidence>
<dbReference type="PANTHER" id="PTHR46599:SF2">
    <property type="entry name" value="PIGGYBAC TRANSPOSABLE ELEMENT-DERIVED PROTEIN 4-LIKE"/>
    <property type="match status" value="1"/>
</dbReference>
<reference evidence="2 3" key="1">
    <citation type="submission" date="2023-02" db="EMBL/GenBank/DDBJ databases">
        <title>LHISI_Scaffold_Assembly.</title>
        <authorList>
            <person name="Stuart O.P."/>
            <person name="Cleave R."/>
            <person name="Magrath M.J.L."/>
            <person name="Mikheyev A.S."/>
        </authorList>
    </citation>
    <scope>NUCLEOTIDE SEQUENCE [LARGE SCALE GENOMIC DNA]</scope>
    <source>
        <strain evidence="2">Daus_M_001</strain>
        <tissue evidence="2">Leg muscle</tissue>
    </source>
</reference>
<proteinExistence type="predicted"/>
<dbReference type="Pfam" id="PF13843">
    <property type="entry name" value="DDE_Tnp_1_7"/>
    <property type="match status" value="1"/>
</dbReference>
<comment type="caution">
    <text evidence="2">The sequence shown here is derived from an EMBL/GenBank/DDBJ whole genome shotgun (WGS) entry which is preliminary data.</text>
</comment>
<evidence type="ECO:0000259" key="1">
    <source>
        <dbReference type="Pfam" id="PF13843"/>
    </source>
</evidence>
<dbReference type="Proteomes" id="UP001159363">
    <property type="component" value="Chromosome X"/>
</dbReference>
<protein>
    <recommendedName>
        <fullName evidence="1">PiggyBac transposable element-derived protein domain-containing protein</fullName>
    </recommendedName>
</protein>
<dbReference type="EMBL" id="JARBHB010000004">
    <property type="protein sequence ID" value="KAJ8885133.1"/>
    <property type="molecule type" value="Genomic_DNA"/>
</dbReference>
<evidence type="ECO:0000313" key="3">
    <source>
        <dbReference type="Proteomes" id="UP001159363"/>
    </source>
</evidence>